<sequence length="406" mass="44493">MGSFGTSFILGRTERSDTLLVNFPLLKAWKTTFRGLSLPHPFYLMADTRSDYQTLVIAFATAGVEGFLNGIFFVLCLTALYLLTSRSPNRIHKRPRFLASLAMPMVYGSIILLLLILGHWICTTIRIVTAVILICDGISPVAYLQDVSEATYTVISILIILTVGTADALLIWRLWTVSGRSKMLIAPPIATALAFVVCGLRGSVFWIQSRDSQQASLHSEEIALWIHVATLTPAVTNLYCYACLVVCIYKIQSKTLFDDSKKLKRVLIIIVESAAIWSAWSTFVFINYHLRSFLALMAFDGGPAMAGIAFMLINVRVGLGRDATPASIDGSNLPRTGLPTFRVTATMTAKSSNGSVLSSKPRDLRRTSGVSVHASAQSHDQTIFAPETPSRTQFKPSVDNIDESSS</sequence>
<feature type="transmembrane region" description="Helical" evidence="2">
    <location>
        <begin position="105"/>
        <end position="134"/>
    </location>
</feature>
<feature type="transmembrane region" description="Helical" evidence="2">
    <location>
        <begin position="266"/>
        <end position="286"/>
    </location>
</feature>
<dbReference type="Proteomes" id="UP000307440">
    <property type="component" value="Unassembled WGS sequence"/>
</dbReference>
<accession>A0A5C3KSP2</accession>
<feature type="transmembrane region" description="Helical" evidence="2">
    <location>
        <begin position="184"/>
        <end position="207"/>
    </location>
</feature>
<dbReference type="OrthoDB" id="3250682at2759"/>
<keyword evidence="2" id="KW-0472">Membrane</keyword>
<evidence type="ECO:0000256" key="1">
    <source>
        <dbReference type="SAM" id="MobiDB-lite"/>
    </source>
</evidence>
<keyword evidence="2" id="KW-0812">Transmembrane</keyword>
<feature type="transmembrane region" description="Helical" evidence="2">
    <location>
        <begin position="222"/>
        <end position="246"/>
    </location>
</feature>
<name>A0A5C3KSP2_COPMA</name>
<protein>
    <submittedName>
        <fullName evidence="3">Uncharacterized protein</fullName>
    </submittedName>
</protein>
<keyword evidence="2" id="KW-1133">Transmembrane helix</keyword>
<dbReference type="EMBL" id="ML210215">
    <property type="protein sequence ID" value="TFK23629.1"/>
    <property type="molecule type" value="Genomic_DNA"/>
</dbReference>
<keyword evidence="4" id="KW-1185">Reference proteome</keyword>
<feature type="transmembrane region" description="Helical" evidence="2">
    <location>
        <begin position="154"/>
        <end position="172"/>
    </location>
</feature>
<reference evidence="3 4" key="1">
    <citation type="journal article" date="2019" name="Nat. Ecol. Evol.">
        <title>Megaphylogeny resolves global patterns of mushroom evolution.</title>
        <authorList>
            <person name="Varga T."/>
            <person name="Krizsan K."/>
            <person name="Foldi C."/>
            <person name="Dima B."/>
            <person name="Sanchez-Garcia M."/>
            <person name="Sanchez-Ramirez S."/>
            <person name="Szollosi G.J."/>
            <person name="Szarkandi J.G."/>
            <person name="Papp V."/>
            <person name="Albert L."/>
            <person name="Andreopoulos W."/>
            <person name="Angelini C."/>
            <person name="Antonin V."/>
            <person name="Barry K.W."/>
            <person name="Bougher N.L."/>
            <person name="Buchanan P."/>
            <person name="Buyck B."/>
            <person name="Bense V."/>
            <person name="Catcheside P."/>
            <person name="Chovatia M."/>
            <person name="Cooper J."/>
            <person name="Damon W."/>
            <person name="Desjardin D."/>
            <person name="Finy P."/>
            <person name="Geml J."/>
            <person name="Haridas S."/>
            <person name="Hughes K."/>
            <person name="Justo A."/>
            <person name="Karasinski D."/>
            <person name="Kautmanova I."/>
            <person name="Kiss B."/>
            <person name="Kocsube S."/>
            <person name="Kotiranta H."/>
            <person name="LaButti K.M."/>
            <person name="Lechner B.E."/>
            <person name="Liimatainen K."/>
            <person name="Lipzen A."/>
            <person name="Lukacs Z."/>
            <person name="Mihaltcheva S."/>
            <person name="Morgado L.N."/>
            <person name="Niskanen T."/>
            <person name="Noordeloos M.E."/>
            <person name="Ohm R.A."/>
            <person name="Ortiz-Santana B."/>
            <person name="Ovrebo C."/>
            <person name="Racz N."/>
            <person name="Riley R."/>
            <person name="Savchenko A."/>
            <person name="Shiryaev A."/>
            <person name="Soop K."/>
            <person name="Spirin V."/>
            <person name="Szebenyi C."/>
            <person name="Tomsovsky M."/>
            <person name="Tulloss R.E."/>
            <person name="Uehling J."/>
            <person name="Grigoriev I.V."/>
            <person name="Vagvolgyi C."/>
            <person name="Papp T."/>
            <person name="Martin F.M."/>
            <person name="Miettinen O."/>
            <person name="Hibbett D.S."/>
            <person name="Nagy L.G."/>
        </authorList>
    </citation>
    <scope>NUCLEOTIDE SEQUENCE [LARGE SCALE GENOMIC DNA]</scope>
    <source>
        <strain evidence="3 4">CBS 121175</strain>
    </source>
</reference>
<proteinExistence type="predicted"/>
<evidence type="ECO:0000256" key="2">
    <source>
        <dbReference type="SAM" id="Phobius"/>
    </source>
</evidence>
<gene>
    <name evidence="3" type="ORF">FA15DRAFT_705311</name>
</gene>
<feature type="region of interest" description="Disordered" evidence="1">
    <location>
        <begin position="352"/>
        <end position="406"/>
    </location>
</feature>
<dbReference type="AlphaFoldDB" id="A0A5C3KSP2"/>
<organism evidence="3 4">
    <name type="scientific">Coprinopsis marcescibilis</name>
    <name type="common">Agaric fungus</name>
    <name type="synonym">Psathyrella marcescibilis</name>
    <dbReference type="NCBI Taxonomy" id="230819"/>
    <lineage>
        <taxon>Eukaryota</taxon>
        <taxon>Fungi</taxon>
        <taxon>Dikarya</taxon>
        <taxon>Basidiomycota</taxon>
        <taxon>Agaricomycotina</taxon>
        <taxon>Agaricomycetes</taxon>
        <taxon>Agaricomycetidae</taxon>
        <taxon>Agaricales</taxon>
        <taxon>Agaricineae</taxon>
        <taxon>Psathyrellaceae</taxon>
        <taxon>Coprinopsis</taxon>
    </lineage>
</organism>
<feature type="compositionally biased region" description="Polar residues" evidence="1">
    <location>
        <begin position="368"/>
        <end position="381"/>
    </location>
</feature>
<feature type="transmembrane region" description="Helical" evidence="2">
    <location>
        <begin position="292"/>
        <end position="313"/>
    </location>
</feature>
<feature type="transmembrane region" description="Helical" evidence="2">
    <location>
        <begin position="55"/>
        <end position="84"/>
    </location>
</feature>
<evidence type="ECO:0000313" key="3">
    <source>
        <dbReference type="EMBL" id="TFK23629.1"/>
    </source>
</evidence>
<evidence type="ECO:0000313" key="4">
    <source>
        <dbReference type="Proteomes" id="UP000307440"/>
    </source>
</evidence>